<keyword evidence="7" id="KW-1185">Reference proteome</keyword>
<evidence type="ECO:0000256" key="3">
    <source>
        <dbReference type="ARBA" id="ARBA00023014"/>
    </source>
</evidence>
<name>W4M6Y9_9BACT</name>
<proteinExistence type="predicted"/>
<keyword evidence="3" id="KW-0411">Iron-sulfur</keyword>
<dbReference type="InterPro" id="IPR009010">
    <property type="entry name" value="Asp_de-COase-like_dom_sf"/>
</dbReference>
<gene>
    <name evidence="6" type="ORF">ETSY2_19880</name>
</gene>
<dbReference type="GO" id="GO:0046872">
    <property type="term" value="F:metal ion binding"/>
    <property type="evidence" value="ECO:0007669"/>
    <property type="project" value="UniProtKB-KW"/>
</dbReference>
<evidence type="ECO:0008006" key="8">
    <source>
        <dbReference type="Google" id="ProtNLM"/>
    </source>
</evidence>
<sequence>MNQEIYPINPIGTQYADIVLPAATWGEENFTRCNGERRIRLYQKFYDPPGEAKPDWQIVAILAKKMGFEGYDWKDSNDVFEESCRFSRGARTDYNALRVIAKRKGMKAHDLLKTYGTQGLQCPLLLDGDTIVETKRLHDFNRKLPATGPEGASVVNKALTAFKTHTGKLNFIKTPWNIWSDFYDYVKPREGELWIANGRINEVWQSGFDDIERRPYIIQRWPFNFLEIHPDDASALAIETGDLVRVESQRVPVQKDFNMGVKSDDMWFSGLMKRGHITLSSGQFTAVAIITSGTKKGVVYTNHLDKTQPVNALAPRVPDPLTMNYRFKMTV</sequence>
<protein>
    <recommendedName>
        <fullName evidence="8">Molybdopterin dinucleotide-binding domain-containing protein</fullName>
    </recommendedName>
</protein>
<evidence type="ECO:0000259" key="5">
    <source>
        <dbReference type="Pfam" id="PF01568"/>
    </source>
</evidence>
<dbReference type="GO" id="GO:0051536">
    <property type="term" value="F:iron-sulfur cluster binding"/>
    <property type="evidence" value="ECO:0007669"/>
    <property type="project" value="UniProtKB-KW"/>
</dbReference>
<dbReference type="AlphaFoldDB" id="W4M6Y9"/>
<dbReference type="Proteomes" id="UP000019140">
    <property type="component" value="Unassembled WGS sequence"/>
</dbReference>
<evidence type="ECO:0000256" key="1">
    <source>
        <dbReference type="ARBA" id="ARBA00022723"/>
    </source>
</evidence>
<feature type="domain" description="Molybdopterin dinucleotide-binding" evidence="5">
    <location>
        <begin position="193"/>
        <end position="250"/>
    </location>
</feature>
<dbReference type="InterPro" id="IPR050123">
    <property type="entry name" value="Prok_molybdopt-oxidoreductase"/>
</dbReference>
<dbReference type="PANTHER" id="PTHR43105">
    <property type="entry name" value="RESPIRATORY NITRATE REDUCTASE"/>
    <property type="match status" value="1"/>
</dbReference>
<dbReference type="PANTHER" id="PTHR43105:SF10">
    <property type="entry name" value="NADH-QUINONE OXIDOREDUCTASE SUBUNIT G"/>
    <property type="match status" value="1"/>
</dbReference>
<feature type="non-terminal residue" evidence="6">
    <location>
        <position position="331"/>
    </location>
</feature>
<dbReference type="GO" id="GO:0003954">
    <property type="term" value="F:NADH dehydrogenase activity"/>
    <property type="evidence" value="ECO:0007669"/>
    <property type="project" value="TreeGrafter"/>
</dbReference>
<keyword evidence="2" id="KW-0408">Iron</keyword>
<dbReference type="Gene3D" id="2.40.40.20">
    <property type="match status" value="1"/>
</dbReference>
<dbReference type="InterPro" id="IPR006657">
    <property type="entry name" value="MoPterin_dinucl-bd_dom"/>
</dbReference>
<evidence type="ECO:0000259" key="4">
    <source>
        <dbReference type="Pfam" id="PF00384"/>
    </source>
</evidence>
<dbReference type="HOGENOM" id="CLU_840714_0_0_7"/>
<organism evidence="6 7">
    <name type="scientific">Candidatus Entotheonella gemina</name>
    <dbReference type="NCBI Taxonomy" id="1429439"/>
    <lineage>
        <taxon>Bacteria</taxon>
        <taxon>Pseudomonadati</taxon>
        <taxon>Nitrospinota/Tectimicrobiota group</taxon>
        <taxon>Candidatus Tectimicrobiota</taxon>
        <taxon>Candidatus Entotheonellia</taxon>
        <taxon>Candidatus Entotheonellales</taxon>
        <taxon>Candidatus Entotheonellaceae</taxon>
        <taxon>Candidatus Entotheonella</taxon>
    </lineage>
</organism>
<accession>W4M6Y9</accession>
<dbReference type="InterPro" id="IPR006656">
    <property type="entry name" value="Mopterin_OxRdtase"/>
</dbReference>
<dbReference type="Pfam" id="PF01568">
    <property type="entry name" value="Molydop_binding"/>
    <property type="match status" value="1"/>
</dbReference>
<feature type="domain" description="Molybdopterin oxidoreductase" evidence="4">
    <location>
        <begin position="13"/>
        <end position="65"/>
    </location>
</feature>
<dbReference type="SUPFAM" id="SSF50692">
    <property type="entry name" value="ADC-like"/>
    <property type="match status" value="1"/>
</dbReference>
<evidence type="ECO:0000256" key="2">
    <source>
        <dbReference type="ARBA" id="ARBA00023004"/>
    </source>
</evidence>
<dbReference type="GO" id="GO:0022904">
    <property type="term" value="P:respiratory electron transport chain"/>
    <property type="evidence" value="ECO:0007669"/>
    <property type="project" value="TreeGrafter"/>
</dbReference>
<reference evidence="6 7" key="1">
    <citation type="journal article" date="2014" name="Nature">
        <title>An environmental bacterial taxon with a large and distinct metabolic repertoire.</title>
        <authorList>
            <person name="Wilson M.C."/>
            <person name="Mori T."/>
            <person name="Ruckert C."/>
            <person name="Uria A.R."/>
            <person name="Helf M.J."/>
            <person name="Takada K."/>
            <person name="Gernert C."/>
            <person name="Steffens U.A."/>
            <person name="Heycke N."/>
            <person name="Schmitt S."/>
            <person name="Rinke C."/>
            <person name="Helfrich E.J."/>
            <person name="Brachmann A.O."/>
            <person name="Gurgui C."/>
            <person name="Wakimoto T."/>
            <person name="Kracht M."/>
            <person name="Crusemann M."/>
            <person name="Hentschel U."/>
            <person name="Abe I."/>
            <person name="Matsunaga S."/>
            <person name="Kalinowski J."/>
            <person name="Takeyama H."/>
            <person name="Piel J."/>
        </authorList>
    </citation>
    <scope>NUCLEOTIDE SEQUENCE [LARGE SCALE GENOMIC DNA]</scope>
    <source>
        <strain evidence="7">TSY2</strain>
    </source>
</reference>
<dbReference type="Pfam" id="PF00384">
    <property type="entry name" value="Molybdopterin"/>
    <property type="match status" value="1"/>
</dbReference>
<dbReference type="Gene3D" id="3.40.50.740">
    <property type="match status" value="1"/>
</dbReference>
<evidence type="ECO:0000313" key="7">
    <source>
        <dbReference type="Proteomes" id="UP000019140"/>
    </source>
</evidence>
<comment type="caution">
    <text evidence="6">The sequence shown here is derived from an EMBL/GenBank/DDBJ whole genome shotgun (WGS) entry which is preliminary data.</text>
</comment>
<dbReference type="EMBL" id="AZHX01000817">
    <property type="protein sequence ID" value="ETX05970.1"/>
    <property type="molecule type" value="Genomic_DNA"/>
</dbReference>
<dbReference type="SUPFAM" id="SSF53706">
    <property type="entry name" value="Formate dehydrogenase/DMSO reductase, domains 1-3"/>
    <property type="match status" value="1"/>
</dbReference>
<dbReference type="GO" id="GO:0043546">
    <property type="term" value="F:molybdopterin cofactor binding"/>
    <property type="evidence" value="ECO:0007669"/>
    <property type="project" value="InterPro"/>
</dbReference>
<dbReference type="GO" id="GO:0016020">
    <property type="term" value="C:membrane"/>
    <property type="evidence" value="ECO:0007669"/>
    <property type="project" value="TreeGrafter"/>
</dbReference>
<keyword evidence="1" id="KW-0479">Metal-binding</keyword>
<evidence type="ECO:0000313" key="6">
    <source>
        <dbReference type="EMBL" id="ETX05970.1"/>
    </source>
</evidence>